<protein>
    <submittedName>
        <fullName evidence="2">Beta-lactamase</fullName>
    </submittedName>
</protein>
<sequence>MLTFELATLIMRWIYLVSLFLAGFAHAHLFVDEATKGRTLKQKQAMTIAFMKDQLQKHVVPGFALSVVYNNKTVIAQGFGTKQYGNASNVVTADTQFQIGSYSKTFIALSIAKLVDEGRLAWTDTVKSRLPWFSFVDKYAEKHSTLADLLAMNSVFGDHEGDLVWALDVHRTERDVVEALGSFNTTRHLRQGYAYSNMNYEILGQILEYQTNMSWASYVNATFWHPLGMTKTFGRTLDSPTPEDLTFGHGVCNGKVAGPYDMRSSPVVALGQRNGYLSAGSVISTAADLAKFGHFLLNKGAGTFSSPAIVSTMITGQSVNTHFNNLAQLLGYTYQPDGGVLGAGYGFDIIGDVMYGHHYFDKGGATVAGRTATGFVPQKNLGIAMMMNGPAYGGKFADAPLLERMRSYVLGIFLDVPEATLKQHYDASAAAAGAMRPVGACNPYFFGGKSWMDLGAAVPAATQKALVGTYIAAESPAFYGKATMTIEDNQLILTYGAVRAPILAMPGADDQLLWTTETAFVFSWLDQLRLVPLLLPAPATPTHSRTLAQKTAMTIAFVEEQLTQRAIPGLGLSIVYQNETVLARGFGTKQYGNATNKVTADTLFQIGSYSKTFVALGIAKLVDEGRMAWDDPVKQHLPWLRLQDKYAEASTTIGDLLAMNSVLGAYEGDVVQATQNVTERQLVESLADLETTRSVRAGYAYSNLNFVILGQVIEHVTNSTWSEYLTATLLKPLGMLSTVASVQDLPASADVSYGHGSCGGAIAGPYDLRTDTELALGPGYQYDASGSILSSAADLSKLSHFLLNNGAGIFSKPSTLTAMITGQSVQDMSPTSVAAGGYTYNPDGGAVAAGYGFDIVGDVMFGRHYFDKGGAMAGFGSRNGFLPNDGLGVALIFNAEVTDVDWRVTDAMRSYIIGIFLDVPEAELKAQFDASHAAAASAIGDVECSEHFFAGKSWTDVGKPITSTALVGTYVPSLSAGAYGNLTITAANGQLHARFGSVEAPLLAVGGSNTSLLWAMDMGLGMLSPVEVSYDARKTATINILGIACVKQLLLVPTLLSSEDVTTPTRSLEQKKAMAVAFVQGQLESNAVPGFGLSVVYKNETLLAMGFGTKQVISILKTTSSLYYGNASNVVTSDTQFQIGSFSKTFIAMGIAKLVDEGRMTWDDPVKTHLPWFALQDKYAEQATTIGDLLSMNSVFGAYEGDSVLFLDQLSSEREVVRRLANYTTSRSLRPGYAYANINFAILGQIIEYQTNSTWAAYLDRTFFQPLGMTKTYSRAHDIPNDNDISFGHKTCGDVVAGPFDLRSSPEIALRAHNNYIAAGSIISTPADLSKFSHFILSKGEGIFKSPHTVATMITGHSINTGFAPVAGLMGYSYDPDGGVLAAGYGFDIIGDVMYGHQYFDKGGDTIAFKTRNGFIPAEELGVILLSNAEAAGGRAQDAFLQDRMRSYLLGIFLDVPEATLKKAFDTAAATADSIAPPHYCSPIYFGGKSWADLGLPITKELQTTLAGTYAAEVSTDYYGNITLRAEKNDLVMQFGVYAARLLAAPDAIGVYMWTTPATMSNYNITASDVGSARQCIEFMDVKYVKIS</sequence>
<dbReference type="PANTHER" id="PTHR46825">
    <property type="entry name" value="D-ALANYL-D-ALANINE-CARBOXYPEPTIDASE/ENDOPEPTIDASE AMPH"/>
    <property type="match status" value="1"/>
</dbReference>
<evidence type="ECO:0000259" key="1">
    <source>
        <dbReference type="Pfam" id="PF00144"/>
    </source>
</evidence>
<organism evidence="2 3">
    <name type="scientific">Achlya hypogyna</name>
    <name type="common">Oomycete</name>
    <name type="synonym">Protoachlya hypogyna</name>
    <dbReference type="NCBI Taxonomy" id="1202772"/>
    <lineage>
        <taxon>Eukaryota</taxon>
        <taxon>Sar</taxon>
        <taxon>Stramenopiles</taxon>
        <taxon>Oomycota</taxon>
        <taxon>Saprolegniomycetes</taxon>
        <taxon>Saprolegniales</taxon>
        <taxon>Achlyaceae</taxon>
        <taxon>Achlya</taxon>
    </lineage>
</organism>
<dbReference type="EMBL" id="JNBR01002442">
    <property type="protein sequence ID" value="OQR82491.1"/>
    <property type="molecule type" value="Genomic_DNA"/>
</dbReference>
<reference evidence="2 3" key="1">
    <citation type="journal article" date="2014" name="Genome Biol. Evol.">
        <title>The secreted proteins of Achlya hypogyna and Thraustotheca clavata identify the ancestral oomycete secretome and reveal gene acquisitions by horizontal gene transfer.</title>
        <authorList>
            <person name="Misner I."/>
            <person name="Blouin N."/>
            <person name="Leonard G."/>
            <person name="Richards T.A."/>
            <person name="Lane C.E."/>
        </authorList>
    </citation>
    <scope>NUCLEOTIDE SEQUENCE [LARGE SCALE GENOMIC DNA]</scope>
    <source>
        <strain evidence="2 3">ATCC 48635</strain>
    </source>
</reference>
<dbReference type="Pfam" id="PF00144">
    <property type="entry name" value="Beta-lactamase"/>
    <property type="match status" value="3"/>
</dbReference>
<feature type="domain" description="Beta-lactamase-related" evidence="1">
    <location>
        <begin position="1078"/>
        <end position="1437"/>
    </location>
</feature>
<dbReference type="Gene3D" id="3.40.710.10">
    <property type="entry name" value="DD-peptidase/beta-lactamase superfamily"/>
    <property type="match status" value="3"/>
</dbReference>
<dbReference type="OrthoDB" id="73259at2759"/>
<dbReference type="InterPro" id="IPR050491">
    <property type="entry name" value="AmpC-like"/>
</dbReference>
<evidence type="ECO:0000313" key="2">
    <source>
        <dbReference type="EMBL" id="OQR82491.1"/>
    </source>
</evidence>
<keyword evidence="3" id="KW-1185">Reference proteome</keyword>
<proteinExistence type="predicted"/>
<dbReference type="InterPro" id="IPR001466">
    <property type="entry name" value="Beta-lactam-related"/>
</dbReference>
<gene>
    <name evidence="2" type="ORF">ACHHYP_15944</name>
</gene>
<dbReference type="InterPro" id="IPR012338">
    <property type="entry name" value="Beta-lactam/transpept-like"/>
</dbReference>
<comment type="caution">
    <text evidence="2">The sequence shown here is derived from an EMBL/GenBank/DDBJ whole genome shotgun (WGS) entry which is preliminary data.</text>
</comment>
<feature type="domain" description="Beta-lactamase-related" evidence="1">
    <location>
        <begin position="50"/>
        <end position="397"/>
    </location>
</feature>
<accession>A0A1V9Y9T0</accession>
<evidence type="ECO:0000313" key="3">
    <source>
        <dbReference type="Proteomes" id="UP000243579"/>
    </source>
</evidence>
<name>A0A1V9Y9T0_ACHHY</name>
<dbReference type="SUPFAM" id="SSF56601">
    <property type="entry name" value="beta-lactamase/transpeptidase-like"/>
    <property type="match status" value="3"/>
</dbReference>
<dbReference type="STRING" id="1202772.A0A1V9Y9T0"/>
<dbReference type="Proteomes" id="UP000243579">
    <property type="component" value="Unassembled WGS sequence"/>
</dbReference>
<dbReference type="PANTHER" id="PTHR46825:SF9">
    <property type="entry name" value="BETA-LACTAMASE-RELATED DOMAIN-CONTAINING PROTEIN"/>
    <property type="match status" value="1"/>
</dbReference>
<feature type="domain" description="Beta-lactamase-related" evidence="1">
    <location>
        <begin position="556"/>
        <end position="903"/>
    </location>
</feature>